<dbReference type="InterPro" id="IPR045851">
    <property type="entry name" value="AMP-bd_C_sf"/>
</dbReference>
<dbReference type="Proteomes" id="UP001379533">
    <property type="component" value="Chromosome"/>
</dbReference>
<dbReference type="InterPro" id="IPR001242">
    <property type="entry name" value="Condensation_dom"/>
</dbReference>
<evidence type="ECO:0000256" key="1">
    <source>
        <dbReference type="SAM" id="MobiDB-lite"/>
    </source>
</evidence>
<dbReference type="CDD" id="cd19531">
    <property type="entry name" value="LCL_NRPS-like"/>
    <property type="match status" value="1"/>
</dbReference>
<evidence type="ECO:0000259" key="4">
    <source>
        <dbReference type="Pfam" id="PF13193"/>
    </source>
</evidence>
<dbReference type="PANTHER" id="PTHR45527:SF1">
    <property type="entry name" value="FATTY ACID SYNTHASE"/>
    <property type="match status" value="1"/>
</dbReference>
<dbReference type="Pfam" id="PF00668">
    <property type="entry name" value="Condensation"/>
    <property type="match status" value="1"/>
</dbReference>
<dbReference type="Pfam" id="PF00501">
    <property type="entry name" value="AMP-binding"/>
    <property type="match status" value="1"/>
</dbReference>
<dbReference type="InterPro" id="IPR010071">
    <property type="entry name" value="AA_adenyl_dom"/>
</dbReference>
<dbReference type="Gene3D" id="3.30.559.10">
    <property type="entry name" value="Chloramphenicol acetyltransferase-like domain"/>
    <property type="match status" value="1"/>
</dbReference>
<name>A0ABZ2KJG0_9BACT</name>
<reference evidence="5 6" key="1">
    <citation type="submission" date="2021-12" db="EMBL/GenBank/DDBJ databases">
        <title>Discovery of the Pendulisporaceae a myxobacterial family with distinct sporulation behavior and unique specialized metabolism.</title>
        <authorList>
            <person name="Garcia R."/>
            <person name="Popoff A."/>
            <person name="Bader C.D."/>
            <person name="Loehr J."/>
            <person name="Walesch S."/>
            <person name="Walt C."/>
            <person name="Boldt J."/>
            <person name="Bunk B."/>
            <person name="Haeckl F.J.F.P.J."/>
            <person name="Gunesch A.P."/>
            <person name="Birkelbach J."/>
            <person name="Nuebel U."/>
            <person name="Pietschmann T."/>
            <person name="Bach T."/>
            <person name="Mueller R."/>
        </authorList>
    </citation>
    <scope>NUCLEOTIDE SEQUENCE [LARGE SCALE GENOMIC DNA]</scope>
    <source>
        <strain evidence="5 6">MSr12523</strain>
    </source>
</reference>
<feature type="region of interest" description="Disordered" evidence="1">
    <location>
        <begin position="26"/>
        <end position="46"/>
    </location>
</feature>
<dbReference type="InterPro" id="IPR042099">
    <property type="entry name" value="ANL_N_sf"/>
</dbReference>
<dbReference type="InterPro" id="IPR025110">
    <property type="entry name" value="AMP-bd_C"/>
</dbReference>
<dbReference type="SUPFAM" id="SSF56801">
    <property type="entry name" value="Acetyl-CoA synthetase-like"/>
    <property type="match status" value="1"/>
</dbReference>
<dbReference type="PROSITE" id="PS00455">
    <property type="entry name" value="AMP_BINDING"/>
    <property type="match status" value="1"/>
</dbReference>
<feature type="domain" description="Condensation" evidence="3">
    <location>
        <begin position="48"/>
        <end position="492"/>
    </location>
</feature>
<sequence>MNDRQSLSKHGAQLTPEQRTFVEQRLRGDHASPNVAAPIPRRSDPARAPLSFSQQRLWFLDQSAPGNIAYNESTVLHLRGHLDADTLEESIQDIVDRHEILRTTFAVLDGHPSQIIATSLRIRVARIDLKDLDPATREAEARRLAHEDARAPFDLERGPLLRATVVALDPREHLLLLSNHQIVFDAWSRTILVRELGLIYTALRRGEPPSLPPLAVQYGDYAAWQRAHFASGALDRQLAYWKEHQKVPVETLELPSNRPRPAEQSLRGATIDVRLSPVLSERLATGLPTSNTNPYMNLLAGFAACLHHHSGQSEVVIGFPVAGRDRVEFEPMIGFFANSLVVTVSFDGDPTFCELVEYVRTSSVAAYASAAVPFERLLEELHPSRDPSRSPLFQVELALRTIPAIRFDLPDLSLEVSQTHAGTTRLDLILDLISEAARLNGKLAFSTDLLDRDTVGRFIARLDEFLDDALARPNARISELNVLPPTEEDALLTTFNNTARVYDVETPFAEAFGKAVARTPDAVAVVAGDTQWTYRELDARAKAVAGYLVEARLEQEAVVAVLAARDANFLATMIGIWKAGAAYLPLDPRHPAERIARIVRDSGAVVVVVDAASQALAEEALTKLETKPALAPMGALTPSGHLAMTRMEIHSRSLAYVIYTSGTTGAPKGAMLEHRGMMNHLRAKIEELGIGPYDTVAQTASACFDISIWQFLSALLVGARVWIASDEIALDSYLLAREAANNAVTVLETVPSLLDVLLDELEQSGAPKLSLRWMIPTGEALPPALVKRWFARFPEVPLVNAYGPTECSDDVTHHVLCGPMPEGAAHTPIGRPIGNTQVYILDSAHRPVPLGVPGEIYVGGAGVGRGYLGRPDLTAAAFVPDPFRCATTSTGRLYRTGDLGRFLPDGTLVFLGRIDHQVKIRGYRIELGEIEAVLCAHEAVDRAVVLARQGRDGGRLAAYVVASRSDTEAASLTAALAARLRCELPEYMIPAITLLPALPVTPNGKIDRAALLAR</sequence>
<proteinExistence type="predicted"/>
<dbReference type="Gene3D" id="3.30.559.30">
    <property type="entry name" value="Nonribosomal peptide synthetase, condensation domain"/>
    <property type="match status" value="1"/>
</dbReference>
<organism evidence="5 6">
    <name type="scientific">Pendulispora brunnea</name>
    <dbReference type="NCBI Taxonomy" id="2905690"/>
    <lineage>
        <taxon>Bacteria</taxon>
        <taxon>Pseudomonadati</taxon>
        <taxon>Myxococcota</taxon>
        <taxon>Myxococcia</taxon>
        <taxon>Myxococcales</taxon>
        <taxon>Sorangiineae</taxon>
        <taxon>Pendulisporaceae</taxon>
        <taxon>Pendulispora</taxon>
    </lineage>
</organism>
<dbReference type="PANTHER" id="PTHR45527">
    <property type="entry name" value="NONRIBOSOMAL PEPTIDE SYNTHETASE"/>
    <property type="match status" value="1"/>
</dbReference>
<dbReference type="InterPro" id="IPR023213">
    <property type="entry name" value="CAT-like_dom_sf"/>
</dbReference>
<dbReference type="Pfam" id="PF13193">
    <property type="entry name" value="AMP-binding_C"/>
    <property type="match status" value="1"/>
</dbReference>
<accession>A0ABZ2KJG0</accession>
<dbReference type="InterPro" id="IPR020845">
    <property type="entry name" value="AMP-binding_CS"/>
</dbReference>
<feature type="domain" description="AMP-dependent synthetase/ligase" evidence="2">
    <location>
        <begin position="514"/>
        <end position="868"/>
    </location>
</feature>
<evidence type="ECO:0000259" key="2">
    <source>
        <dbReference type="Pfam" id="PF00501"/>
    </source>
</evidence>
<dbReference type="Gene3D" id="3.40.50.12780">
    <property type="entry name" value="N-terminal domain of ligase-like"/>
    <property type="match status" value="1"/>
</dbReference>
<protein>
    <submittedName>
        <fullName evidence="5">Amino acid adenylation domain-containing protein</fullName>
    </submittedName>
</protein>
<evidence type="ECO:0000259" key="3">
    <source>
        <dbReference type="Pfam" id="PF00668"/>
    </source>
</evidence>
<dbReference type="SUPFAM" id="SSF52777">
    <property type="entry name" value="CoA-dependent acyltransferases"/>
    <property type="match status" value="2"/>
</dbReference>
<dbReference type="CDD" id="cd05930">
    <property type="entry name" value="A_NRPS"/>
    <property type="match status" value="1"/>
</dbReference>
<feature type="domain" description="AMP-binding enzyme C-terminal" evidence="4">
    <location>
        <begin position="929"/>
        <end position="1005"/>
    </location>
</feature>
<dbReference type="InterPro" id="IPR000873">
    <property type="entry name" value="AMP-dep_synth/lig_dom"/>
</dbReference>
<dbReference type="NCBIfam" id="TIGR01733">
    <property type="entry name" value="AA-adenyl-dom"/>
    <property type="match status" value="1"/>
</dbReference>
<gene>
    <name evidence="5" type="ORF">LZC95_18505</name>
</gene>
<dbReference type="Gene3D" id="3.30.300.30">
    <property type="match status" value="1"/>
</dbReference>
<evidence type="ECO:0000313" key="5">
    <source>
        <dbReference type="EMBL" id="WXA98805.1"/>
    </source>
</evidence>
<evidence type="ECO:0000313" key="6">
    <source>
        <dbReference type="Proteomes" id="UP001379533"/>
    </source>
</evidence>
<dbReference type="RefSeq" id="WP_394849425.1">
    <property type="nucleotide sequence ID" value="NZ_CP089982.1"/>
</dbReference>
<keyword evidence="6" id="KW-1185">Reference proteome</keyword>
<dbReference type="EMBL" id="CP089982">
    <property type="protein sequence ID" value="WXA98805.1"/>
    <property type="molecule type" value="Genomic_DNA"/>
</dbReference>